<feature type="domain" description="PIN" evidence="1">
    <location>
        <begin position="3"/>
        <end position="120"/>
    </location>
</feature>
<sequence>MSKPIVIDTSILISALIGVKGPSREVLRQCLNGDYRPLISNALFHEYEDVSKRRRILNKCPLSENEIKELLNAFYSVCTWVPIYYLWRPNIIDEGDNFLIELAVAGNAEFIITNNIRDLVTAELNFPEFKIVKPEIFLRGN</sequence>
<protein>
    <recommendedName>
        <fullName evidence="1">PIN domain-containing protein</fullName>
    </recommendedName>
</protein>
<dbReference type="SMART" id="SM00670">
    <property type="entry name" value="PINc"/>
    <property type="match status" value="1"/>
</dbReference>
<proteinExistence type="predicted"/>
<evidence type="ECO:0000259" key="1">
    <source>
        <dbReference type="SMART" id="SM00670"/>
    </source>
</evidence>
<organism evidence="2">
    <name type="scientific">hydrothermal vent metagenome</name>
    <dbReference type="NCBI Taxonomy" id="652676"/>
    <lineage>
        <taxon>unclassified sequences</taxon>
        <taxon>metagenomes</taxon>
        <taxon>ecological metagenomes</taxon>
    </lineage>
</organism>
<dbReference type="PANTHER" id="PTHR34610:SF3">
    <property type="entry name" value="SSL7007 PROTEIN"/>
    <property type="match status" value="1"/>
</dbReference>
<dbReference type="Pfam" id="PF13470">
    <property type="entry name" value="PIN_3"/>
    <property type="match status" value="1"/>
</dbReference>
<dbReference type="PANTHER" id="PTHR34610">
    <property type="entry name" value="SSL7007 PROTEIN"/>
    <property type="match status" value="1"/>
</dbReference>
<accession>A0A3B0XLF6</accession>
<dbReference type="AlphaFoldDB" id="A0A3B0XLF6"/>
<dbReference type="EMBL" id="UOFI01000025">
    <property type="protein sequence ID" value="VAW62679.1"/>
    <property type="molecule type" value="Genomic_DNA"/>
</dbReference>
<gene>
    <name evidence="2" type="ORF">MNBD_GAMMA09-2887</name>
</gene>
<dbReference type="SUPFAM" id="SSF88723">
    <property type="entry name" value="PIN domain-like"/>
    <property type="match status" value="1"/>
</dbReference>
<reference evidence="2" key="1">
    <citation type="submission" date="2018-06" db="EMBL/GenBank/DDBJ databases">
        <authorList>
            <person name="Zhirakovskaya E."/>
        </authorList>
    </citation>
    <scope>NUCLEOTIDE SEQUENCE</scope>
</reference>
<dbReference type="InterPro" id="IPR002716">
    <property type="entry name" value="PIN_dom"/>
</dbReference>
<dbReference type="NCBIfam" id="TIGR00305">
    <property type="entry name" value="putative toxin-antitoxin system toxin component, PIN family"/>
    <property type="match status" value="1"/>
</dbReference>
<evidence type="ECO:0000313" key="2">
    <source>
        <dbReference type="EMBL" id="VAW62679.1"/>
    </source>
</evidence>
<dbReference type="InterPro" id="IPR029060">
    <property type="entry name" value="PIN-like_dom_sf"/>
</dbReference>
<name>A0A3B0XLF6_9ZZZZ</name>
<dbReference type="InterPro" id="IPR002850">
    <property type="entry name" value="PIN_toxin-like"/>
</dbReference>